<dbReference type="Pfam" id="PF03936">
    <property type="entry name" value="Terpene_synth_C"/>
    <property type="match status" value="1"/>
</dbReference>
<gene>
    <name evidence="5" type="ORF">CB5_LOCUS22283</name>
</gene>
<sequence>MIKKGTQGMLQETKWRDEKICTTITGSSSDNPIYLLIHGTCNPKIAKAIATICRLLDDVVGHEFETGRNNVATAVTCYMKENNASLEEASETLLKMIEDAWKDTNHEYLKLTWLPTSLLMPYVNLARMMEILYRQCDKYTNVHLLKEYIELVLVKPISF</sequence>
<evidence type="ECO:0000259" key="4">
    <source>
        <dbReference type="Pfam" id="PF03936"/>
    </source>
</evidence>
<protein>
    <recommendedName>
        <fullName evidence="4">Terpene synthase metal-binding domain-containing protein</fullName>
    </recommendedName>
</protein>
<dbReference type="SUPFAM" id="SSF48576">
    <property type="entry name" value="Terpenoid synthases"/>
    <property type="match status" value="1"/>
</dbReference>
<dbReference type="GO" id="GO:0000287">
    <property type="term" value="F:magnesium ion binding"/>
    <property type="evidence" value="ECO:0007669"/>
    <property type="project" value="InterPro"/>
</dbReference>
<keyword evidence="1" id="KW-0479">Metal-binding</keyword>
<reference evidence="5" key="1">
    <citation type="submission" date="2020-07" db="EMBL/GenBank/DDBJ databases">
        <authorList>
            <person name="Lin J."/>
        </authorList>
    </citation>
    <scope>NUCLEOTIDE SEQUENCE</scope>
</reference>
<dbReference type="InterPro" id="IPR008949">
    <property type="entry name" value="Isoprenoid_synthase_dom_sf"/>
</dbReference>
<dbReference type="GO" id="GO:0010333">
    <property type="term" value="F:terpene synthase activity"/>
    <property type="evidence" value="ECO:0007669"/>
    <property type="project" value="InterPro"/>
</dbReference>
<evidence type="ECO:0000256" key="1">
    <source>
        <dbReference type="ARBA" id="ARBA00022723"/>
    </source>
</evidence>
<dbReference type="Gene3D" id="1.10.600.10">
    <property type="entry name" value="Farnesyl Diphosphate Synthase"/>
    <property type="match status" value="1"/>
</dbReference>
<dbReference type="PANTHER" id="PTHR31225">
    <property type="entry name" value="OS04G0344100 PROTEIN-RELATED"/>
    <property type="match status" value="1"/>
</dbReference>
<name>A0A6V7Q7G7_ANACO</name>
<dbReference type="PANTHER" id="PTHR31225:SF93">
    <property type="entry name" value="ALPHA-HUMULENE_(-)-(E)-BETA-CARYOPHYLLENE SYNTHASE"/>
    <property type="match status" value="1"/>
</dbReference>
<evidence type="ECO:0000313" key="5">
    <source>
        <dbReference type="EMBL" id="CAD1839072.1"/>
    </source>
</evidence>
<feature type="domain" description="Terpene synthase metal-binding" evidence="4">
    <location>
        <begin position="42"/>
        <end position="103"/>
    </location>
</feature>
<dbReference type="EMBL" id="LR862133">
    <property type="protein sequence ID" value="CAD1839072.1"/>
    <property type="molecule type" value="Genomic_DNA"/>
</dbReference>
<evidence type="ECO:0000256" key="3">
    <source>
        <dbReference type="ARBA" id="ARBA00023239"/>
    </source>
</evidence>
<evidence type="ECO:0000256" key="2">
    <source>
        <dbReference type="ARBA" id="ARBA00022842"/>
    </source>
</evidence>
<keyword evidence="2" id="KW-0460">Magnesium</keyword>
<accession>A0A6V7Q7G7</accession>
<dbReference type="InterPro" id="IPR005630">
    <property type="entry name" value="Terpene_synthase_metal-bd"/>
</dbReference>
<dbReference type="GO" id="GO:0016114">
    <property type="term" value="P:terpenoid biosynthetic process"/>
    <property type="evidence" value="ECO:0007669"/>
    <property type="project" value="InterPro"/>
</dbReference>
<dbReference type="InterPro" id="IPR050148">
    <property type="entry name" value="Terpene_synthase-like"/>
</dbReference>
<dbReference type="AlphaFoldDB" id="A0A6V7Q7G7"/>
<proteinExistence type="predicted"/>
<keyword evidence="3" id="KW-0456">Lyase</keyword>
<organism evidence="5">
    <name type="scientific">Ananas comosus var. bracteatus</name>
    <name type="common">red pineapple</name>
    <dbReference type="NCBI Taxonomy" id="296719"/>
    <lineage>
        <taxon>Eukaryota</taxon>
        <taxon>Viridiplantae</taxon>
        <taxon>Streptophyta</taxon>
        <taxon>Embryophyta</taxon>
        <taxon>Tracheophyta</taxon>
        <taxon>Spermatophyta</taxon>
        <taxon>Magnoliopsida</taxon>
        <taxon>Liliopsida</taxon>
        <taxon>Poales</taxon>
        <taxon>Bromeliaceae</taxon>
        <taxon>Bromelioideae</taxon>
        <taxon>Ananas</taxon>
    </lineage>
</organism>